<dbReference type="SUPFAM" id="SSF51569">
    <property type="entry name" value="Aldolase"/>
    <property type="match status" value="1"/>
</dbReference>
<dbReference type="PANTHER" id="PTHR42738">
    <property type="entry name" value="HYDROXYMETHYLGLUTARYL-COA LYASE"/>
    <property type="match status" value="1"/>
</dbReference>
<dbReference type="GO" id="GO:0004419">
    <property type="term" value="F:hydroxymethylglutaryl-CoA lyase activity"/>
    <property type="evidence" value="ECO:0007669"/>
    <property type="project" value="TreeGrafter"/>
</dbReference>
<organism evidence="5 6">
    <name type="scientific">Hydrogenibacillus schlegelii</name>
    <name type="common">Bacillus schlegelii</name>
    <dbReference type="NCBI Taxonomy" id="1484"/>
    <lineage>
        <taxon>Bacteria</taxon>
        <taxon>Bacillati</taxon>
        <taxon>Bacillota</taxon>
        <taxon>Bacilli</taxon>
        <taxon>Bacillales</taxon>
        <taxon>Bacillales Family X. Incertae Sedis</taxon>
        <taxon>Hydrogenibacillus</taxon>
    </lineage>
</organism>
<dbReference type="AlphaFoldDB" id="A0A947CXX6"/>
<evidence type="ECO:0000256" key="1">
    <source>
        <dbReference type="ARBA" id="ARBA00009405"/>
    </source>
</evidence>
<dbReference type="Pfam" id="PF00682">
    <property type="entry name" value="HMGL-like"/>
    <property type="match status" value="1"/>
</dbReference>
<dbReference type="InterPro" id="IPR043594">
    <property type="entry name" value="HMGL"/>
</dbReference>
<accession>A0A947CXX6</accession>
<evidence type="ECO:0000313" key="5">
    <source>
        <dbReference type="EMBL" id="MBT9283049.1"/>
    </source>
</evidence>
<dbReference type="EMBL" id="JAHHQF010000071">
    <property type="protein sequence ID" value="MBT9283049.1"/>
    <property type="molecule type" value="Genomic_DNA"/>
</dbReference>
<protein>
    <submittedName>
        <fullName evidence="5">Hydroxymethylglutaryl-CoA lyase</fullName>
    </submittedName>
</protein>
<feature type="domain" description="Pyruvate carboxyltransferase" evidence="4">
    <location>
        <begin position="2"/>
        <end position="274"/>
    </location>
</feature>
<keyword evidence="2" id="KW-0479">Metal-binding</keyword>
<dbReference type="InterPro" id="IPR000891">
    <property type="entry name" value="PYR_CT"/>
</dbReference>
<dbReference type="GO" id="GO:0006552">
    <property type="term" value="P:L-leucine catabolic process"/>
    <property type="evidence" value="ECO:0007669"/>
    <property type="project" value="TreeGrafter"/>
</dbReference>
<evidence type="ECO:0000313" key="6">
    <source>
        <dbReference type="Proteomes" id="UP000748108"/>
    </source>
</evidence>
<evidence type="ECO:0000256" key="3">
    <source>
        <dbReference type="ARBA" id="ARBA00023239"/>
    </source>
</evidence>
<dbReference type="GO" id="GO:0046872">
    <property type="term" value="F:metal ion binding"/>
    <property type="evidence" value="ECO:0007669"/>
    <property type="project" value="UniProtKB-KW"/>
</dbReference>
<dbReference type="FunFam" id="3.20.20.70:FF:000071">
    <property type="entry name" value="Hydroxymethylglutaryl-CoA lyase"/>
    <property type="match status" value="1"/>
</dbReference>
<comment type="similarity">
    <text evidence="1">Belongs to the HMG-CoA lyase family.</text>
</comment>
<name>A0A947CXX6_HYDSH</name>
<dbReference type="CDD" id="cd07938">
    <property type="entry name" value="DRE_TIM_HMGL"/>
    <property type="match status" value="1"/>
</dbReference>
<dbReference type="Proteomes" id="UP000748108">
    <property type="component" value="Unassembled WGS sequence"/>
</dbReference>
<dbReference type="PANTHER" id="PTHR42738:SF7">
    <property type="entry name" value="HYDROXYMETHYLGLUTARYL-COA LYASE"/>
    <property type="match status" value="1"/>
</dbReference>
<keyword evidence="3 5" id="KW-0456">Lyase</keyword>
<evidence type="ECO:0000256" key="2">
    <source>
        <dbReference type="ARBA" id="ARBA00022723"/>
    </source>
</evidence>
<reference evidence="5" key="1">
    <citation type="journal article" date="2021" name="Microbiology">
        <title>Metagenomic Analysis of the Microbial Community in the Underground Coal Fire Area (Kemerovo Region, Russia) Revealed Predominance of Thermophilic Members of the Phyla Deinococcus-thermus, Aquificae, and Firmicutes.</title>
        <authorList>
            <person name="Kadnikov V."/>
            <person name="Mardanov A.V."/>
            <person name="Beletsky A.V."/>
            <person name="Karnachuk O.V."/>
            <person name="Ravin N.V."/>
        </authorList>
    </citation>
    <scope>NUCLEOTIDE SEQUENCE</scope>
    <source>
        <strain evidence="5">RBS10-49</strain>
    </source>
</reference>
<dbReference type="NCBIfam" id="NF004283">
    <property type="entry name" value="PRK05692.1"/>
    <property type="match status" value="1"/>
</dbReference>
<proteinExistence type="inferred from homology"/>
<dbReference type="PROSITE" id="PS50991">
    <property type="entry name" value="PYR_CT"/>
    <property type="match status" value="1"/>
</dbReference>
<comment type="caution">
    <text evidence="5">The sequence shown here is derived from an EMBL/GenBank/DDBJ whole genome shotgun (WGS) entry which is preliminary data.</text>
</comment>
<sequence>MIAIQEVGPRDGLQNEPVRLSTEEKIAFIERLAATGLRRIEAVSFVHPERVPQMADAEAVWAGFRRASGVTYAGLVLNRRGFERARTAGVEEIHFAFGVTETFNRKNQGAAPEASFRQFAALLEEAEAAGARGRFRATLTLSVAFGCPYEGPVDEGRVVDFVRRAAEAGFDEIVLADTIGVGVPTQAARLVRRAIEATGGRVPIGVHFHNTRNTGLANVYAALEAGATVFDASVGGLGGCPFAPNATGNIATEDLVYMLEGMGVATGVDLDALIGVARWIEGKVGRRLEGMVMKAGPFRPLGAG</sequence>
<evidence type="ECO:0000259" key="4">
    <source>
        <dbReference type="PROSITE" id="PS50991"/>
    </source>
</evidence>
<dbReference type="Gene3D" id="3.20.20.70">
    <property type="entry name" value="Aldolase class I"/>
    <property type="match status" value="1"/>
</dbReference>
<gene>
    <name evidence="5" type="ORF">KM312_10490</name>
</gene>
<dbReference type="GO" id="GO:0046951">
    <property type="term" value="P:ketone body biosynthetic process"/>
    <property type="evidence" value="ECO:0007669"/>
    <property type="project" value="TreeGrafter"/>
</dbReference>
<dbReference type="InterPro" id="IPR013785">
    <property type="entry name" value="Aldolase_TIM"/>
</dbReference>